<reference evidence="3" key="1">
    <citation type="submission" date="2009-03" db="EMBL/GenBank/DDBJ databases">
        <title>Complete genome sequence of Edwardsiella ictaluri 93-146.</title>
        <authorList>
            <person name="Williams M.L."/>
            <person name="Gillaspy A.F."/>
            <person name="Dyer D.W."/>
            <person name="Thune R.L."/>
            <person name="Waldbieser G.C."/>
            <person name="Schuster S.C."/>
            <person name="Gipson J."/>
            <person name="Zaitshik J."/>
            <person name="Landry C."/>
            <person name="Lawrence M.L."/>
        </authorList>
    </citation>
    <scope>NUCLEOTIDE SEQUENCE [LARGE SCALE GENOMIC DNA]</scope>
    <source>
        <strain evidence="3">93-146</strain>
    </source>
</reference>
<evidence type="ECO:0000313" key="2">
    <source>
        <dbReference type="EMBL" id="ACR68967.1"/>
    </source>
</evidence>
<proteinExistence type="predicted"/>
<protein>
    <recommendedName>
        <fullName evidence="1">Large polyvalent protein associated domain-containing protein</fullName>
    </recommendedName>
</protein>
<sequence>MAANWDDDRYEELPDWDKDIYWHFFIGDQHFRLPKPFEIGLMFATLPERMIRAIGGKESGKKFAKLVARNFMEQLAFNPIPQIALPLAENLVNYDFFSGNPIEGMADANLLSGARYDQRTSLLARQAGEQFGWSPKKIDHLITGYTGTLGAYVLGAMDIVLRGMGEYGERPALRVDELPVIKSFLRGSAAPKSTQYSEDFYRMMQQANQVYGTVQRWKGEHRLQESRALQREQRYILASRPRLNRTQQQVRQLNSQIQMVQLHTGLSAEEKRHRIDRLLARRNRIVQQAVIRMHGGGVGADDPFS</sequence>
<dbReference type="EMBL" id="CP001600">
    <property type="protein sequence ID" value="ACR68967.1"/>
    <property type="molecule type" value="Genomic_DNA"/>
</dbReference>
<gene>
    <name evidence="2" type="ordered locus">NT01EI_1788</name>
</gene>
<dbReference type="RefSeq" id="WP_015871115.1">
    <property type="nucleotide sequence ID" value="NC_012779.2"/>
</dbReference>
<organism evidence="2 3">
    <name type="scientific">Edwardsiella ictaluri (strain 93-146)</name>
    <dbReference type="NCBI Taxonomy" id="634503"/>
    <lineage>
        <taxon>Bacteria</taxon>
        <taxon>Pseudomonadati</taxon>
        <taxon>Pseudomonadota</taxon>
        <taxon>Gammaproteobacteria</taxon>
        <taxon>Enterobacterales</taxon>
        <taxon>Hafniaceae</taxon>
        <taxon>Edwardsiella</taxon>
    </lineage>
</organism>
<feature type="domain" description="Large polyvalent protein associated" evidence="1">
    <location>
        <begin position="7"/>
        <end position="181"/>
    </location>
</feature>
<evidence type="ECO:0000259" key="1">
    <source>
        <dbReference type="Pfam" id="PF18857"/>
    </source>
</evidence>
<dbReference type="HOGENOM" id="CLU_911321_0_0_6"/>
<dbReference type="Pfam" id="PF18857">
    <property type="entry name" value="LPD38"/>
    <property type="match status" value="1"/>
</dbReference>
<dbReference type="AlphaFoldDB" id="C5BFK4"/>
<reference evidence="2 3" key="2">
    <citation type="journal article" date="2012" name="J. Bacteriol.">
        <title>Genome Sequence of Edwardsiella ictaluri 93-146, a Strain Associated with a Natural Channel Catfish Outbreak of Enteric Septicemia of Catfish.</title>
        <authorList>
            <person name="Williams M.L."/>
            <person name="Gillaspy A.F."/>
            <person name="Dyer D.W."/>
            <person name="Thune R.L."/>
            <person name="Waldbieser G.C."/>
            <person name="Schuster S.C."/>
            <person name="Gipson J."/>
            <person name="Zaitshik J."/>
            <person name="Landry C."/>
            <person name="Banes M.M."/>
            <person name="Lawrence M.L."/>
        </authorList>
    </citation>
    <scope>NUCLEOTIDE SEQUENCE [LARGE SCALE GENOMIC DNA]</scope>
    <source>
        <strain evidence="2 3">93-146</strain>
    </source>
</reference>
<name>C5BFK4_EDWI9</name>
<dbReference type="KEGG" id="eic:NT01EI_1788"/>
<dbReference type="Proteomes" id="UP000001485">
    <property type="component" value="Chromosome"/>
</dbReference>
<dbReference type="InterPro" id="IPR040561">
    <property type="entry name" value="LPD38"/>
</dbReference>
<evidence type="ECO:0000313" key="3">
    <source>
        <dbReference type="Proteomes" id="UP000001485"/>
    </source>
</evidence>
<dbReference type="PATRIC" id="fig|634503.3.peg.1603"/>
<dbReference type="GeneID" id="69538752"/>
<accession>C5BFK4</accession>